<accession>A0A6A6XP50</accession>
<name>A0A6A6XP50_9PLEO</name>
<dbReference type="Proteomes" id="UP000799757">
    <property type="component" value="Unassembled WGS sequence"/>
</dbReference>
<dbReference type="AlphaFoldDB" id="A0A6A6XP50"/>
<organism evidence="1 2">
    <name type="scientific">Melanomma pulvis-pyrius CBS 109.77</name>
    <dbReference type="NCBI Taxonomy" id="1314802"/>
    <lineage>
        <taxon>Eukaryota</taxon>
        <taxon>Fungi</taxon>
        <taxon>Dikarya</taxon>
        <taxon>Ascomycota</taxon>
        <taxon>Pezizomycotina</taxon>
        <taxon>Dothideomycetes</taxon>
        <taxon>Pleosporomycetidae</taxon>
        <taxon>Pleosporales</taxon>
        <taxon>Melanommataceae</taxon>
        <taxon>Melanomma</taxon>
    </lineage>
</organism>
<sequence length="126" mass="13263">MSSASPTCASHAATACYRAATTLPPRGSTRWGSAHTTPTTPSALAPGQEYASAVALMHLQPPFPVLCCHPALSLPAPMNRRYSFHPKPLRICACSHRAGNNHHLSCSAACRPTATRPADATPHDVL</sequence>
<evidence type="ECO:0000313" key="1">
    <source>
        <dbReference type="EMBL" id="KAF2798129.1"/>
    </source>
</evidence>
<evidence type="ECO:0000313" key="2">
    <source>
        <dbReference type="Proteomes" id="UP000799757"/>
    </source>
</evidence>
<keyword evidence="2" id="KW-1185">Reference proteome</keyword>
<dbReference type="EMBL" id="MU001790">
    <property type="protein sequence ID" value="KAF2798129.1"/>
    <property type="molecule type" value="Genomic_DNA"/>
</dbReference>
<protein>
    <submittedName>
        <fullName evidence="1">Uncharacterized protein</fullName>
    </submittedName>
</protein>
<gene>
    <name evidence="1" type="ORF">K505DRAFT_333661</name>
</gene>
<reference evidence="1" key="1">
    <citation type="journal article" date="2020" name="Stud. Mycol.">
        <title>101 Dothideomycetes genomes: a test case for predicting lifestyles and emergence of pathogens.</title>
        <authorList>
            <person name="Haridas S."/>
            <person name="Albert R."/>
            <person name="Binder M."/>
            <person name="Bloem J."/>
            <person name="Labutti K."/>
            <person name="Salamov A."/>
            <person name="Andreopoulos B."/>
            <person name="Baker S."/>
            <person name="Barry K."/>
            <person name="Bills G."/>
            <person name="Bluhm B."/>
            <person name="Cannon C."/>
            <person name="Castanera R."/>
            <person name="Culley D."/>
            <person name="Daum C."/>
            <person name="Ezra D."/>
            <person name="Gonzalez J."/>
            <person name="Henrissat B."/>
            <person name="Kuo A."/>
            <person name="Liang C."/>
            <person name="Lipzen A."/>
            <person name="Lutzoni F."/>
            <person name="Magnuson J."/>
            <person name="Mondo S."/>
            <person name="Nolan M."/>
            <person name="Ohm R."/>
            <person name="Pangilinan J."/>
            <person name="Park H.-J."/>
            <person name="Ramirez L."/>
            <person name="Alfaro M."/>
            <person name="Sun H."/>
            <person name="Tritt A."/>
            <person name="Yoshinaga Y."/>
            <person name="Zwiers L.-H."/>
            <person name="Turgeon B."/>
            <person name="Goodwin S."/>
            <person name="Spatafora J."/>
            <person name="Crous P."/>
            <person name="Grigoriev I."/>
        </authorList>
    </citation>
    <scope>NUCLEOTIDE SEQUENCE</scope>
    <source>
        <strain evidence="1">CBS 109.77</strain>
    </source>
</reference>
<proteinExistence type="predicted"/>